<evidence type="ECO:0000256" key="1">
    <source>
        <dbReference type="ARBA" id="ARBA00001946"/>
    </source>
</evidence>
<dbReference type="PATRIC" id="fig|1423730.4.peg.306"/>
<sequence>MEKIEGRQQIYQDQILTLSQLTVRLEDNTMAKRTLVHTTGAAGVLAVHQDKALFVRQWRTPIGQETIELPAGKINPGETPFEAAKRELNEEAQLAADEWAPLTHFYQSAGFSDAETTLFSARRLHAPAAQRSQDVGEFVTGEWLTLAQAKQAQADGLICDAKTTLGLALWALQGVQDA</sequence>
<evidence type="ECO:0000259" key="3">
    <source>
        <dbReference type="PROSITE" id="PS51462"/>
    </source>
</evidence>
<comment type="caution">
    <text evidence="4">The sequence shown here is derived from an EMBL/GenBank/DDBJ whole genome shotgun (WGS) entry which is preliminary data.</text>
</comment>
<dbReference type="GO" id="GO:0005829">
    <property type="term" value="C:cytosol"/>
    <property type="evidence" value="ECO:0007669"/>
    <property type="project" value="TreeGrafter"/>
</dbReference>
<evidence type="ECO:0000313" key="5">
    <source>
        <dbReference type="Proteomes" id="UP000050865"/>
    </source>
</evidence>
<accession>A0A0R2FB08</accession>
<keyword evidence="5" id="KW-1185">Reference proteome</keyword>
<dbReference type="Proteomes" id="UP000050865">
    <property type="component" value="Unassembled WGS sequence"/>
</dbReference>
<dbReference type="AlphaFoldDB" id="A0A0R2FB08"/>
<dbReference type="GO" id="GO:0019693">
    <property type="term" value="P:ribose phosphate metabolic process"/>
    <property type="evidence" value="ECO:0007669"/>
    <property type="project" value="TreeGrafter"/>
</dbReference>
<dbReference type="GO" id="GO:0006753">
    <property type="term" value="P:nucleoside phosphate metabolic process"/>
    <property type="evidence" value="ECO:0007669"/>
    <property type="project" value="TreeGrafter"/>
</dbReference>
<feature type="domain" description="Nudix hydrolase" evidence="3">
    <location>
        <begin position="37"/>
        <end position="173"/>
    </location>
</feature>
<evidence type="ECO:0000256" key="2">
    <source>
        <dbReference type="ARBA" id="ARBA00022801"/>
    </source>
</evidence>
<protein>
    <submittedName>
        <fullName evidence="4">NUDIX family hydrolase</fullName>
    </submittedName>
</protein>
<comment type="cofactor">
    <cofactor evidence="1">
        <name>Mg(2+)</name>
        <dbReference type="ChEBI" id="CHEBI:18420"/>
    </cofactor>
</comment>
<dbReference type="EMBL" id="AYZJ01000009">
    <property type="protein sequence ID" value="KRN25560.1"/>
    <property type="molecule type" value="Genomic_DNA"/>
</dbReference>
<dbReference type="SUPFAM" id="SSF55811">
    <property type="entry name" value="Nudix"/>
    <property type="match status" value="1"/>
</dbReference>
<dbReference type="CDD" id="cd03424">
    <property type="entry name" value="NUDIX_ADPRase_Nudt5_UGPPase_Nudt14"/>
    <property type="match status" value="1"/>
</dbReference>
<proteinExistence type="predicted"/>
<dbReference type="Pfam" id="PF00293">
    <property type="entry name" value="NUDIX"/>
    <property type="match status" value="1"/>
</dbReference>
<dbReference type="STRING" id="1423730.FC75_GL000290"/>
<dbReference type="OrthoDB" id="9806150at2"/>
<dbReference type="PANTHER" id="PTHR11839:SF18">
    <property type="entry name" value="NUDIX HYDROLASE DOMAIN-CONTAINING PROTEIN"/>
    <property type="match status" value="1"/>
</dbReference>
<dbReference type="PROSITE" id="PS51462">
    <property type="entry name" value="NUDIX"/>
    <property type="match status" value="1"/>
</dbReference>
<evidence type="ECO:0000313" key="4">
    <source>
        <dbReference type="EMBL" id="KRN25560.1"/>
    </source>
</evidence>
<dbReference type="GO" id="GO:0016787">
    <property type="term" value="F:hydrolase activity"/>
    <property type="evidence" value="ECO:0007669"/>
    <property type="project" value="UniProtKB-KW"/>
</dbReference>
<dbReference type="Gene3D" id="3.90.79.10">
    <property type="entry name" value="Nucleoside Triphosphate Pyrophosphohydrolase"/>
    <property type="match status" value="1"/>
</dbReference>
<gene>
    <name evidence="4" type="ORF">FC75_GL000290</name>
</gene>
<dbReference type="InterPro" id="IPR015797">
    <property type="entry name" value="NUDIX_hydrolase-like_dom_sf"/>
</dbReference>
<reference evidence="4 5" key="1">
    <citation type="journal article" date="2015" name="Genome Announc.">
        <title>Expanding the biotechnology potential of lactobacilli through comparative genomics of 213 strains and associated genera.</title>
        <authorList>
            <person name="Sun Z."/>
            <person name="Harris H.M."/>
            <person name="McCann A."/>
            <person name="Guo C."/>
            <person name="Argimon S."/>
            <person name="Zhang W."/>
            <person name="Yang X."/>
            <person name="Jeffery I.B."/>
            <person name="Cooney J.C."/>
            <person name="Kagawa T.F."/>
            <person name="Liu W."/>
            <person name="Song Y."/>
            <person name="Salvetti E."/>
            <person name="Wrobel A."/>
            <person name="Rasinkangas P."/>
            <person name="Parkhill J."/>
            <person name="Rea M.C."/>
            <person name="O'Sullivan O."/>
            <person name="Ritari J."/>
            <person name="Douillard F.P."/>
            <person name="Paul Ross R."/>
            <person name="Yang R."/>
            <person name="Briner A.E."/>
            <person name="Felis G.E."/>
            <person name="de Vos W.M."/>
            <person name="Barrangou R."/>
            <person name="Klaenhammer T.R."/>
            <person name="Caufield P.W."/>
            <person name="Cui Y."/>
            <person name="Zhang H."/>
            <person name="O'Toole P.W."/>
        </authorList>
    </citation>
    <scope>NUCLEOTIDE SEQUENCE [LARGE SCALE GENOMIC DNA]</scope>
    <source>
        <strain evidence="4 5">DSM 22697</strain>
    </source>
</reference>
<organism evidence="4 5">
    <name type="scientific">Lacticaseibacillus camelliae DSM 22697 = JCM 13995</name>
    <dbReference type="NCBI Taxonomy" id="1423730"/>
    <lineage>
        <taxon>Bacteria</taxon>
        <taxon>Bacillati</taxon>
        <taxon>Bacillota</taxon>
        <taxon>Bacilli</taxon>
        <taxon>Lactobacillales</taxon>
        <taxon>Lactobacillaceae</taxon>
        <taxon>Lacticaseibacillus</taxon>
    </lineage>
</organism>
<dbReference type="InterPro" id="IPR000086">
    <property type="entry name" value="NUDIX_hydrolase_dom"/>
</dbReference>
<dbReference type="PANTHER" id="PTHR11839">
    <property type="entry name" value="UDP/ADP-SUGAR PYROPHOSPHATASE"/>
    <property type="match status" value="1"/>
</dbReference>
<name>A0A0R2FB08_9LACO</name>
<dbReference type="RefSeq" id="WP_054664645.1">
    <property type="nucleotide sequence ID" value="NZ_AYZJ01000009.1"/>
</dbReference>
<keyword evidence="2 4" id="KW-0378">Hydrolase</keyword>